<dbReference type="SUPFAM" id="SSF64268">
    <property type="entry name" value="PX domain"/>
    <property type="match status" value="1"/>
</dbReference>
<feature type="region of interest" description="Disordered" evidence="2">
    <location>
        <begin position="1"/>
        <end position="58"/>
    </location>
</feature>
<dbReference type="CDD" id="cd06093">
    <property type="entry name" value="PX_domain"/>
    <property type="match status" value="1"/>
</dbReference>
<dbReference type="Pfam" id="PF02194">
    <property type="entry name" value="PXA"/>
    <property type="match status" value="1"/>
</dbReference>
<dbReference type="PANTHER" id="PTHR22775">
    <property type="entry name" value="SORTING NEXIN"/>
    <property type="match status" value="1"/>
</dbReference>
<dbReference type="PROSITE" id="PS50195">
    <property type="entry name" value="PX"/>
    <property type="match status" value="1"/>
</dbReference>
<feature type="domain" description="PX" evidence="3">
    <location>
        <begin position="568"/>
        <end position="684"/>
    </location>
</feature>
<dbReference type="Pfam" id="PF08628">
    <property type="entry name" value="Nexin_C"/>
    <property type="match status" value="1"/>
</dbReference>
<accession>A0A6A6BW19</accession>
<feature type="compositionally biased region" description="Polar residues" evidence="2">
    <location>
        <begin position="375"/>
        <end position="388"/>
    </location>
</feature>
<feature type="compositionally biased region" description="Polar residues" evidence="2">
    <location>
        <begin position="746"/>
        <end position="763"/>
    </location>
</feature>
<dbReference type="EMBL" id="ML995474">
    <property type="protein sequence ID" value="KAF2147543.1"/>
    <property type="molecule type" value="Genomic_DNA"/>
</dbReference>
<gene>
    <name evidence="5" type="ORF">K452DRAFT_217127</name>
</gene>
<evidence type="ECO:0000313" key="6">
    <source>
        <dbReference type="Proteomes" id="UP000799438"/>
    </source>
</evidence>
<dbReference type="InterPro" id="IPR003114">
    <property type="entry name" value="Phox_assoc"/>
</dbReference>
<dbReference type="FunFam" id="3.30.1520.10:FF:000065">
    <property type="entry name" value="PX domain protein (AFU_orthologue AFUA_2G07450)"/>
    <property type="match status" value="1"/>
</dbReference>
<dbReference type="Pfam" id="PF00787">
    <property type="entry name" value="PX"/>
    <property type="match status" value="1"/>
</dbReference>
<organism evidence="5 6">
    <name type="scientific">Aplosporella prunicola CBS 121167</name>
    <dbReference type="NCBI Taxonomy" id="1176127"/>
    <lineage>
        <taxon>Eukaryota</taxon>
        <taxon>Fungi</taxon>
        <taxon>Dikarya</taxon>
        <taxon>Ascomycota</taxon>
        <taxon>Pezizomycotina</taxon>
        <taxon>Dothideomycetes</taxon>
        <taxon>Dothideomycetes incertae sedis</taxon>
        <taxon>Botryosphaeriales</taxon>
        <taxon>Aplosporellaceae</taxon>
        <taxon>Aplosporella</taxon>
    </lineage>
</organism>
<feature type="domain" description="PXA" evidence="4">
    <location>
        <begin position="179"/>
        <end position="359"/>
    </location>
</feature>
<dbReference type="RefSeq" id="XP_033403251.1">
    <property type="nucleotide sequence ID" value="XM_033536270.1"/>
</dbReference>
<protein>
    <recommendedName>
        <fullName evidence="7">PXA domain-containing protein</fullName>
    </recommendedName>
</protein>
<feature type="compositionally biased region" description="Polar residues" evidence="2">
    <location>
        <begin position="493"/>
        <end position="515"/>
    </location>
</feature>
<dbReference type="PROSITE" id="PS51207">
    <property type="entry name" value="PXA"/>
    <property type="match status" value="1"/>
</dbReference>
<dbReference type="Proteomes" id="UP000799438">
    <property type="component" value="Unassembled WGS sequence"/>
</dbReference>
<dbReference type="SMART" id="SM00313">
    <property type="entry name" value="PXA"/>
    <property type="match status" value="1"/>
</dbReference>
<feature type="region of interest" description="Disordered" evidence="2">
    <location>
        <begin position="444"/>
        <end position="562"/>
    </location>
</feature>
<dbReference type="OrthoDB" id="41200at2759"/>
<proteinExistence type="inferred from homology"/>
<dbReference type="InterPro" id="IPR036871">
    <property type="entry name" value="PX_dom_sf"/>
</dbReference>
<feature type="region of interest" description="Disordered" evidence="2">
    <location>
        <begin position="371"/>
        <end position="419"/>
    </location>
</feature>
<evidence type="ECO:0000256" key="1">
    <source>
        <dbReference type="ARBA" id="ARBA00010883"/>
    </source>
</evidence>
<name>A0A6A6BW19_9PEZI</name>
<dbReference type="InterPro" id="IPR001683">
    <property type="entry name" value="PX_dom"/>
</dbReference>
<feature type="compositionally biased region" description="Low complexity" evidence="2">
    <location>
        <begin position="850"/>
        <end position="860"/>
    </location>
</feature>
<feature type="compositionally biased region" description="Low complexity" evidence="2">
    <location>
        <begin position="519"/>
        <end position="529"/>
    </location>
</feature>
<comment type="similarity">
    <text evidence="1">Belongs to the sorting nexin family.</text>
</comment>
<dbReference type="Gene3D" id="3.30.1520.10">
    <property type="entry name" value="Phox-like domain"/>
    <property type="match status" value="1"/>
</dbReference>
<evidence type="ECO:0000259" key="4">
    <source>
        <dbReference type="PROSITE" id="PS51207"/>
    </source>
</evidence>
<dbReference type="PANTHER" id="PTHR22775:SF47">
    <property type="entry name" value="MEIOTICALLY UP-REGULATED GENE 122 PROTEIN"/>
    <property type="match status" value="1"/>
</dbReference>
<evidence type="ECO:0000259" key="3">
    <source>
        <dbReference type="PROSITE" id="PS50195"/>
    </source>
</evidence>
<feature type="compositionally biased region" description="Polar residues" evidence="2">
    <location>
        <begin position="530"/>
        <end position="544"/>
    </location>
</feature>
<evidence type="ECO:0000256" key="2">
    <source>
        <dbReference type="SAM" id="MobiDB-lite"/>
    </source>
</evidence>
<feature type="compositionally biased region" description="Polar residues" evidence="2">
    <location>
        <begin position="459"/>
        <end position="483"/>
    </location>
</feature>
<reference evidence="5" key="1">
    <citation type="journal article" date="2020" name="Stud. Mycol.">
        <title>101 Dothideomycetes genomes: a test case for predicting lifestyles and emergence of pathogens.</title>
        <authorList>
            <person name="Haridas S."/>
            <person name="Albert R."/>
            <person name="Binder M."/>
            <person name="Bloem J."/>
            <person name="Labutti K."/>
            <person name="Salamov A."/>
            <person name="Andreopoulos B."/>
            <person name="Baker S."/>
            <person name="Barry K."/>
            <person name="Bills G."/>
            <person name="Bluhm B."/>
            <person name="Cannon C."/>
            <person name="Castanera R."/>
            <person name="Culley D."/>
            <person name="Daum C."/>
            <person name="Ezra D."/>
            <person name="Gonzalez J."/>
            <person name="Henrissat B."/>
            <person name="Kuo A."/>
            <person name="Liang C."/>
            <person name="Lipzen A."/>
            <person name="Lutzoni F."/>
            <person name="Magnuson J."/>
            <person name="Mondo S."/>
            <person name="Nolan M."/>
            <person name="Ohm R."/>
            <person name="Pangilinan J."/>
            <person name="Park H.-J."/>
            <person name="Ramirez L."/>
            <person name="Alfaro M."/>
            <person name="Sun H."/>
            <person name="Tritt A."/>
            <person name="Yoshinaga Y."/>
            <person name="Zwiers L.-H."/>
            <person name="Turgeon B."/>
            <person name="Goodwin S."/>
            <person name="Spatafora J."/>
            <person name="Crous P."/>
            <person name="Grigoriev I."/>
        </authorList>
    </citation>
    <scope>NUCLEOTIDE SEQUENCE</scope>
    <source>
        <strain evidence="5">CBS 121167</strain>
    </source>
</reference>
<feature type="compositionally biased region" description="Low complexity" evidence="2">
    <location>
        <begin position="948"/>
        <end position="961"/>
    </location>
</feature>
<dbReference type="GO" id="GO:0035091">
    <property type="term" value="F:phosphatidylinositol binding"/>
    <property type="evidence" value="ECO:0007669"/>
    <property type="project" value="InterPro"/>
</dbReference>
<dbReference type="AlphaFoldDB" id="A0A6A6BW19"/>
<evidence type="ECO:0000313" key="5">
    <source>
        <dbReference type="EMBL" id="KAF2147543.1"/>
    </source>
</evidence>
<sequence length="1139" mass="123516">MSSPNHSTPAPLPATTTSTTTSDDARHDSPAPRSGALPNTSTDAAPEPSSAPAPPPVNLQAFTDRALRFLSTATNETLGACLVGLGATTYLVLGRVGLVLIGVVGGIVLHAQWEGGGLHGDGASRAAEEKRRKDIGLDVVHRVLKARNSAKEEEAAERRNAEVDVQLFSGKQLDYSAFRPETGAALNELTDAVIKEYVKWWYNPIIPGEFAFPAACRNTLAAFIISVSNHLSRKRPADLFLEFLTNSSAIVIVFLHELSGALASSPNTPPAEAVQNYLKLKPDCNLASVLDRKHQAKKLDMVADDVLENYLESKTYNCKPARVFLREILAKVVLDMTITSCSTPECINGWIVYFLEEGEPEFMNAIDAGVEGATGQPTSKSQGETKQQAAERENAAGSPSEEGTEDSKKHKRTVSRAQDAMDDAMKEAQRLTQMIVEDDARRLREQLDREDTEKDKGKSSTSFNDDMSESTTQGVATPSSSQSDHNDDRRASLQDSTFMKSPNDSITKATNPSEKTSSKEPQISSPSSKRQTFTSFDQIVTEKTPTALGGTPQEIPKPPPLTLHNANIAIFDDATPGDKSTIKSKPVGDYLIQIEPSTSHHSGWMIARKYADFETLHEVLKRISIVSGVPGFTEAHSKLPSWKGHTKSSLRGELERYLNDAMSWQPLAESEGMKRFLEKERGLDGSPVLTKPGFGWPTPSAFEAMGKGMFDALAKAPKEVAGGGKAVFGNITGAFGALGPKRKTTISKSAENSGPEQSTPTPSSRHKRAESTVSELPNPTHMRSESMLSIAPGRRSQDSVRSPVTASRRSTDSLRTSPIIDQQPAPIAQMERRPSYQPDLDAEYKMRPTSSSRSSVYGRSSVEHSRAPSRSTSARESLDISPLMGGDQILNLPPLPSDITDDYVGEGGPLSPPQQRKRRSEESRRLSRASTAAASEPAHVNGGSPPKTTTRSATTSTTATATEKDRSSVVPKTQQPLNEQETQMAVELFFAIINELYTMSSVWQIRKSLLTAAKTFLLRPGNPQLESIRVLLQDTVLEANSSDTGIAGHLLKLRMNALPSDEERSKWPGPMSPEDKERLRVKARKLLVERGMPQALTSVMGQAASGEALGRVFDCLQVESVARGFVFGLLLQGVRAVTA</sequence>
<dbReference type="GeneID" id="54293766"/>
<evidence type="ECO:0008006" key="7">
    <source>
        <dbReference type="Google" id="ProtNLM"/>
    </source>
</evidence>
<feature type="compositionally biased region" description="Polar residues" evidence="2">
    <location>
        <begin position="799"/>
        <end position="820"/>
    </location>
</feature>
<feature type="region of interest" description="Disordered" evidence="2">
    <location>
        <begin position="745"/>
        <end position="978"/>
    </location>
</feature>
<dbReference type="InterPro" id="IPR013937">
    <property type="entry name" value="Sorting_nexin_C"/>
</dbReference>
<feature type="compositionally biased region" description="Low complexity" evidence="2">
    <location>
        <begin position="7"/>
        <end position="22"/>
    </location>
</feature>
<feature type="compositionally biased region" description="Basic and acidic residues" evidence="2">
    <location>
        <begin position="444"/>
        <end position="458"/>
    </location>
</feature>
<keyword evidence="6" id="KW-1185">Reference proteome</keyword>